<reference evidence="2" key="1">
    <citation type="submission" date="2019-08" db="EMBL/GenBank/DDBJ databases">
        <authorList>
            <person name="Kucharzyk K."/>
            <person name="Murdoch R.W."/>
            <person name="Higgins S."/>
            <person name="Loffler F."/>
        </authorList>
    </citation>
    <scope>NUCLEOTIDE SEQUENCE</scope>
</reference>
<dbReference type="AlphaFoldDB" id="A0A645BQA7"/>
<sequence>MQAFVTKIIFVSGGLHQSWQEVDFVFYIIRKYLYWVCNITGSIVLGISQIDIVFIS</sequence>
<comment type="caution">
    <text evidence="2">The sequence shown here is derived from an EMBL/GenBank/DDBJ whole genome shotgun (WGS) entry which is preliminary data.</text>
</comment>
<keyword evidence="1" id="KW-1133">Transmembrane helix</keyword>
<evidence type="ECO:0000313" key="2">
    <source>
        <dbReference type="EMBL" id="MPM67620.1"/>
    </source>
</evidence>
<feature type="transmembrane region" description="Helical" evidence="1">
    <location>
        <begin position="32"/>
        <end position="55"/>
    </location>
</feature>
<protein>
    <submittedName>
        <fullName evidence="2">Uncharacterized protein</fullName>
    </submittedName>
</protein>
<evidence type="ECO:0000256" key="1">
    <source>
        <dbReference type="SAM" id="Phobius"/>
    </source>
</evidence>
<proteinExistence type="predicted"/>
<keyword evidence="1" id="KW-0812">Transmembrane</keyword>
<dbReference type="EMBL" id="VSSQ01021792">
    <property type="protein sequence ID" value="MPM67620.1"/>
    <property type="molecule type" value="Genomic_DNA"/>
</dbReference>
<keyword evidence="1" id="KW-0472">Membrane</keyword>
<name>A0A645BQA7_9ZZZZ</name>
<gene>
    <name evidence="2" type="ORF">SDC9_114544</name>
</gene>
<organism evidence="2">
    <name type="scientific">bioreactor metagenome</name>
    <dbReference type="NCBI Taxonomy" id="1076179"/>
    <lineage>
        <taxon>unclassified sequences</taxon>
        <taxon>metagenomes</taxon>
        <taxon>ecological metagenomes</taxon>
    </lineage>
</organism>
<accession>A0A645BQA7</accession>